<evidence type="ECO:0000256" key="2">
    <source>
        <dbReference type="SAM" id="Phobius"/>
    </source>
</evidence>
<reference evidence="4 5" key="1">
    <citation type="submission" date="2018-12" db="EMBL/GenBank/DDBJ databases">
        <title>Draft genome sequence of Embleya hyalina NBRC 13850T.</title>
        <authorList>
            <person name="Komaki H."/>
            <person name="Hosoyama A."/>
            <person name="Kimura A."/>
            <person name="Ichikawa N."/>
            <person name="Tamura T."/>
        </authorList>
    </citation>
    <scope>NUCLEOTIDE SEQUENCE [LARGE SCALE GENOMIC DNA]</scope>
    <source>
        <strain evidence="4 5">NBRC 13850</strain>
    </source>
</reference>
<gene>
    <name evidence="4" type="primary">aftB_1</name>
    <name evidence="4" type="ORF">EHYA_01501</name>
</gene>
<feature type="region of interest" description="Disordered" evidence="1">
    <location>
        <begin position="1"/>
        <end position="51"/>
    </location>
</feature>
<proteinExistence type="predicted"/>
<keyword evidence="2" id="KW-0472">Membrane</keyword>
<dbReference type="GO" id="GO:0016740">
    <property type="term" value="F:transferase activity"/>
    <property type="evidence" value="ECO:0007669"/>
    <property type="project" value="UniProtKB-KW"/>
</dbReference>
<feature type="transmembrane region" description="Helical" evidence="2">
    <location>
        <begin position="371"/>
        <end position="388"/>
    </location>
</feature>
<sequence>MTPPPGTSGPADAARVADPDLQSPTGEPPSAPEAGTADTAAAPTRPTAERRRARVPLPDLLALGLPTLIFAIMGWHQRWITDDGLIFTRAVREILAGNGPVYSAGERVETSTSTLWQWLLALLGGITPFDYAPTAVYTGLILSVAGLWLSLDGTRRLFRGLAVTRLLLPAGVLVFIAVPSVWDFATAGMETGLILFWIGLSWWLLIGTWLRPVGTHTTRRTLALSFWFGLGPLVRPDLGLTMVILLAAQFLLIRARWPKALAMLACAGFLPAAYEIFRMGYYGLIFPMPALTKEASGSLWGRGWDYLTDYMKPYHLWIPMILIVVAAALALTRRRPADRRTWIVVGTPLVAALGQTVYVLKVGGDFMHGRMWLPVLLLVLLPLLLAPLDRLVTPAIVLVAIWAVVCGTTLRSGVITTPAPDGNGNQVWNERDTYAAWTRTDNPTTEEAHIRTLPTIEEAFRNEKATGERLLFVDPNYIKVPPLPLRTDLDHDKGLVIGRLGVGGSITPLGGIVVDVWGLSNTVGAHITETRHTAAGHKKLLPFAWNVALYVDPAGDALVPPDAATQEDIRAARAALRCGDLAELVDSVDEPMSASRFWKNLTGAVDRTKLRIPANPIEAEKKFCSPS</sequence>
<name>A0A401YH02_9ACTN</name>
<feature type="transmembrane region" description="Helical" evidence="2">
    <location>
        <begin position="163"/>
        <end position="182"/>
    </location>
</feature>
<feature type="transmembrane region" description="Helical" evidence="2">
    <location>
        <begin position="131"/>
        <end position="151"/>
    </location>
</feature>
<dbReference type="Pfam" id="PF26371">
    <property type="entry name" value="AftB_C"/>
    <property type="match status" value="1"/>
</dbReference>
<feature type="transmembrane region" description="Helical" evidence="2">
    <location>
        <begin position="314"/>
        <end position="332"/>
    </location>
</feature>
<dbReference type="Proteomes" id="UP000286931">
    <property type="component" value="Unassembled WGS sequence"/>
</dbReference>
<dbReference type="EMBL" id="BIFH01000014">
    <property type="protein sequence ID" value="GCD93849.1"/>
    <property type="molecule type" value="Genomic_DNA"/>
</dbReference>
<keyword evidence="5" id="KW-1185">Reference proteome</keyword>
<dbReference type="OrthoDB" id="3721873at2"/>
<feature type="compositionally biased region" description="Low complexity" evidence="1">
    <location>
        <begin position="32"/>
        <end position="46"/>
    </location>
</feature>
<feature type="domain" description="Terminal beta-(1-&gt;2)-arabinofuranosyltransferase C-terminal" evidence="3">
    <location>
        <begin position="494"/>
        <end position="616"/>
    </location>
</feature>
<feature type="transmembrane region" description="Helical" evidence="2">
    <location>
        <begin position="341"/>
        <end position="359"/>
    </location>
</feature>
<evidence type="ECO:0000313" key="4">
    <source>
        <dbReference type="EMBL" id="GCD93849.1"/>
    </source>
</evidence>
<organism evidence="4 5">
    <name type="scientific">Embleya hyalina</name>
    <dbReference type="NCBI Taxonomy" id="516124"/>
    <lineage>
        <taxon>Bacteria</taxon>
        <taxon>Bacillati</taxon>
        <taxon>Actinomycetota</taxon>
        <taxon>Actinomycetes</taxon>
        <taxon>Kitasatosporales</taxon>
        <taxon>Streptomycetaceae</taxon>
        <taxon>Embleya</taxon>
    </lineage>
</organism>
<feature type="transmembrane region" description="Helical" evidence="2">
    <location>
        <begin position="194"/>
        <end position="210"/>
    </location>
</feature>
<keyword evidence="4" id="KW-0808">Transferase</keyword>
<evidence type="ECO:0000256" key="1">
    <source>
        <dbReference type="SAM" id="MobiDB-lite"/>
    </source>
</evidence>
<dbReference type="RefSeq" id="WP_126636063.1">
    <property type="nucleotide sequence ID" value="NZ_BIFH01000014.1"/>
</dbReference>
<comment type="caution">
    <text evidence="4">The sequence shown here is derived from an EMBL/GenBank/DDBJ whole genome shotgun (WGS) entry which is preliminary data.</text>
</comment>
<dbReference type="InterPro" id="IPR058983">
    <property type="entry name" value="AftB_C"/>
</dbReference>
<keyword evidence="2" id="KW-0812">Transmembrane</keyword>
<feature type="transmembrane region" description="Helical" evidence="2">
    <location>
        <begin position="395"/>
        <end position="414"/>
    </location>
</feature>
<keyword evidence="2" id="KW-1133">Transmembrane helix</keyword>
<feature type="transmembrane region" description="Helical" evidence="2">
    <location>
        <begin position="260"/>
        <end position="277"/>
    </location>
</feature>
<accession>A0A401YH02</accession>
<evidence type="ECO:0000313" key="5">
    <source>
        <dbReference type="Proteomes" id="UP000286931"/>
    </source>
</evidence>
<evidence type="ECO:0000259" key="3">
    <source>
        <dbReference type="Pfam" id="PF26371"/>
    </source>
</evidence>
<dbReference type="AlphaFoldDB" id="A0A401YH02"/>
<protein>
    <submittedName>
        <fullName evidence="4">Terminal beta-(1-&gt;2)-arabinofuranosyltransferase</fullName>
    </submittedName>
</protein>